<evidence type="ECO:0000256" key="2">
    <source>
        <dbReference type="SAM" id="SignalP"/>
    </source>
</evidence>
<feature type="coiled-coil region" evidence="1">
    <location>
        <begin position="27"/>
        <end position="68"/>
    </location>
</feature>
<comment type="caution">
    <text evidence="3">The sequence shown here is derived from an EMBL/GenBank/DDBJ whole genome shotgun (WGS) entry which is preliminary data.</text>
</comment>
<dbReference type="AlphaFoldDB" id="A0A9D4BUG5"/>
<accession>A0A9D4BUG5</accession>
<feature type="signal peptide" evidence="2">
    <location>
        <begin position="1"/>
        <end position="15"/>
    </location>
</feature>
<gene>
    <name evidence="3" type="ORF">DPMN_068709</name>
</gene>
<dbReference type="Proteomes" id="UP000828390">
    <property type="component" value="Unassembled WGS sequence"/>
</dbReference>
<keyword evidence="2" id="KW-0732">Signal</keyword>
<keyword evidence="4" id="KW-1185">Reference proteome</keyword>
<dbReference type="EMBL" id="JAIWYP010000014">
    <property type="protein sequence ID" value="KAH3709247.1"/>
    <property type="molecule type" value="Genomic_DNA"/>
</dbReference>
<evidence type="ECO:0000313" key="3">
    <source>
        <dbReference type="EMBL" id="KAH3709247.1"/>
    </source>
</evidence>
<evidence type="ECO:0000256" key="1">
    <source>
        <dbReference type="SAM" id="Coils"/>
    </source>
</evidence>
<proteinExistence type="predicted"/>
<evidence type="ECO:0000313" key="4">
    <source>
        <dbReference type="Proteomes" id="UP000828390"/>
    </source>
</evidence>
<reference evidence="3" key="2">
    <citation type="submission" date="2020-11" db="EMBL/GenBank/DDBJ databases">
        <authorList>
            <person name="McCartney M.A."/>
            <person name="Auch B."/>
            <person name="Kono T."/>
            <person name="Mallez S."/>
            <person name="Becker A."/>
            <person name="Gohl D.M."/>
            <person name="Silverstein K.A.T."/>
            <person name="Koren S."/>
            <person name="Bechman K.B."/>
            <person name="Herman A."/>
            <person name="Abrahante J.E."/>
            <person name="Garbe J."/>
        </authorList>
    </citation>
    <scope>NUCLEOTIDE SEQUENCE</scope>
    <source>
        <strain evidence="3">Duluth1</strain>
        <tissue evidence="3">Whole animal</tissue>
    </source>
</reference>
<feature type="chain" id="PRO_5038410104" evidence="2">
    <location>
        <begin position="16"/>
        <end position="74"/>
    </location>
</feature>
<reference evidence="3" key="1">
    <citation type="journal article" date="2019" name="bioRxiv">
        <title>The Genome of the Zebra Mussel, Dreissena polymorpha: A Resource for Invasive Species Research.</title>
        <authorList>
            <person name="McCartney M.A."/>
            <person name="Auch B."/>
            <person name="Kono T."/>
            <person name="Mallez S."/>
            <person name="Zhang Y."/>
            <person name="Obille A."/>
            <person name="Becker A."/>
            <person name="Abrahante J.E."/>
            <person name="Garbe J."/>
            <person name="Badalamenti J.P."/>
            <person name="Herman A."/>
            <person name="Mangelson H."/>
            <person name="Liachko I."/>
            <person name="Sullivan S."/>
            <person name="Sone E.D."/>
            <person name="Koren S."/>
            <person name="Silverstein K.A.T."/>
            <person name="Beckman K.B."/>
            <person name="Gohl D.M."/>
        </authorList>
    </citation>
    <scope>NUCLEOTIDE SEQUENCE</scope>
    <source>
        <strain evidence="3">Duluth1</strain>
        <tissue evidence="3">Whole animal</tissue>
    </source>
</reference>
<protein>
    <submittedName>
        <fullName evidence="3">Uncharacterized protein</fullName>
    </submittedName>
</protein>
<name>A0A9D4BUG5_DREPO</name>
<keyword evidence="1" id="KW-0175">Coiled coil</keyword>
<organism evidence="3 4">
    <name type="scientific">Dreissena polymorpha</name>
    <name type="common">Zebra mussel</name>
    <name type="synonym">Mytilus polymorpha</name>
    <dbReference type="NCBI Taxonomy" id="45954"/>
    <lineage>
        <taxon>Eukaryota</taxon>
        <taxon>Metazoa</taxon>
        <taxon>Spiralia</taxon>
        <taxon>Lophotrochozoa</taxon>
        <taxon>Mollusca</taxon>
        <taxon>Bivalvia</taxon>
        <taxon>Autobranchia</taxon>
        <taxon>Heteroconchia</taxon>
        <taxon>Euheterodonta</taxon>
        <taxon>Imparidentia</taxon>
        <taxon>Neoheterodontei</taxon>
        <taxon>Myida</taxon>
        <taxon>Dreissenoidea</taxon>
        <taxon>Dreissenidae</taxon>
        <taxon>Dreissena</taxon>
    </lineage>
</organism>
<sequence length="74" mass="8752">MLIFLLPLDALRALGLEPRYVSQFQYDEQLLEKMIRMEGEMDKWEARMNEKLGQITRVQEQINQLTESNTGRHG</sequence>